<evidence type="ECO:0000256" key="1">
    <source>
        <dbReference type="SAM" id="MobiDB-lite"/>
    </source>
</evidence>
<dbReference type="HOGENOM" id="CLU_660844_0_0_1"/>
<evidence type="ECO:0000313" key="3">
    <source>
        <dbReference type="Proteomes" id="UP000054279"/>
    </source>
</evidence>
<proteinExistence type="predicted"/>
<evidence type="ECO:0000313" key="2">
    <source>
        <dbReference type="EMBL" id="KIJ30353.1"/>
    </source>
</evidence>
<keyword evidence="3" id="KW-1185">Reference proteome</keyword>
<organism evidence="2 3">
    <name type="scientific">Sphaerobolus stellatus (strain SS14)</name>
    <dbReference type="NCBI Taxonomy" id="990650"/>
    <lineage>
        <taxon>Eukaryota</taxon>
        <taxon>Fungi</taxon>
        <taxon>Dikarya</taxon>
        <taxon>Basidiomycota</taxon>
        <taxon>Agaricomycotina</taxon>
        <taxon>Agaricomycetes</taxon>
        <taxon>Phallomycetidae</taxon>
        <taxon>Geastrales</taxon>
        <taxon>Sphaerobolaceae</taxon>
        <taxon>Sphaerobolus</taxon>
    </lineage>
</organism>
<dbReference type="OrthoDB" id="194358at2759"/>
<protein>
    <submittedName>
        <fullName evidence="2">Unplaced genomic scaffold SPHSTscaffold_188, whole genome shotgun sequence</fullName>
    </submittedName>
</protein>
<dbReference type="AlphaFoldDB" id="A0A0C9TKP3"/>
<dbReference type="Proteomes" id="UP000054279">
    <property type="component" value="Unassembled WGS sequence"/>
</dbReference>
<feature type="compositionally biased region" description="Low complexity" evidence="1">
    <location>
        <begin position="365"/>
        <end position="381"/>
    </location>
</feature>
<name>A0A0C9TKP3_SPHS4</name>
<sequence length="416" mass="44103">MAASRSLLPVIQERSVDRTPKNLLPRFDGARTEKTGVYARGSEHVAKLLIENGTDVNFGCDERMGDEDKGNVVIVVSACVYLLGVSFTSWLGGERGVSARAAVPCQGCCSARVPKRSWVVDEYQWMEYDVDDEGEECGETNAEGVEEDGALGLELGGSTPHATLNGTTKRVMASSPPAFGLAVSPPPPPLPHTLPKLSSSDVSTAANNADSSTHQRHPGILRAASGGPSSRNVVTVANANANGHVVRRTGSLRFREDDLWDGETMGKERKGRFGNANSSLDSVVGRNEGTVTPPSASTFVGIQAIQGHPPPSFPPSFPLHSLLFKRAEEKENTKGHSSTSPRVPVLPLPPLDPVSMDTAQEEDSYPSAAAVPPGSSSSSRSVLGINMRTVSSRAEASALVEKAAKDILELDIEKDE</sequence>
<feature type="region of interest" description="Disordered" evidence="1">
    <location>
        <begin position="329"/>
        <end position="382"/>
    </location>
</feature>
<feature type="compositionally biased region" description="Polar residues" evidence="1">
    <location>
        <begin position="201"/>
        <end position="212"/>
    </location>
</feature>
<gene>
    <name evidence="2" type="ORF">M422DRAFT_268111</name>
</gene>
<feature type="region of interest" description="Disordered" evidence="1">
    <location>
        <begin position="183"/>
        <end position="217"/>
    </location>
</feature>
<accession>A0A0C9TKP3</accession>
<reference evidence="2 3" key="1">
    <citation type="submission" date="2014-06" db="EMBL/GenBank/DDBJ databases">
        <title>Evolutionary Origins and Diversification of the Mycorrhizal Mutualists.</title>
        <authorList>
            <consortium name="DOE Joint Genome Institute"/>
            <consortium name="Mycorrhizal Genomics Consortium"/>
            <person name="Kohler A."/>
            <person name="Kuo A."/>
            <person name="Nagy L.G."/>
            <person name="Floudas D."/>
            <person name="Copeland A."/>
            <person name="Barry K.W."/>
            <person name="Cichocki N."/>
            <person name="Veneault-Fourrey C."/>
            <person name="LaButti K."/>
            <person name="Lindquist E.A."/>
            <person name="Lipzen A."/>
            <person name="Lundell T."/>
            <person name="Morin E."/>
            <person name="Murat C."/>
            <person name="Riley R."/>
            <person name="Ohm R."/>
            <person name="Sun H."/>
            <person name="Tunlid A."/>
            <person name="Henrissat B."/>
            <person name="Grigoriev I.V."/>
            <person name="Hibbett D.S."/>
            <person name="Martin F."/>
        </authorList>
    </citation>
    <scope>NUCLEOTIDE SEQUENCE [LARGE SCALE GENOMIC DNA]</scope>
    <source>
        <strain evidence="2 3">SS14</strain>
    </source>
</reference>
<dbReference type="EMBL" id="KN837263">
    <property type="protein sequence ID" value="KIJ30353.1"/>
    <property type="molecule type" value="Genomic_DNA"/>
</dbReference>